<reference evidence="1 2" key="2">
    <citation type="journal article" date="2018" name="Int. J. Syst. Evol. Microbiol.">
        <title>Burkholderia insecticola sp. nov., a gut symbiotic bacterium of the bean bug Riptortus pedestris.</title>
        <authorList>
            <person name="Takeshita K."/>
            <person name="Tamaki H."/>
            <person name="Ohbayashi T."/>
            <person name="Meng X.-Y."/>
            <person name="Sone T."/>
            <person name="Mitani Y."/>
            <person name="Peeters C."/>
            <person name="Kikuchi Y."/>
            <person name="Vandamme P."/>
        </authorList>
    </citation>
    <scope>NUCLEOTIDE SEQUENCE [LARGE SCALE GENOMIC DNA]</scope>
    <source>
        <strain evidence="1">RPE64</strain>
    </source>
</reference>
<sequence length="51" mass="5875">MNHVQSDLPCYCLSISQYTFQPHASAQARRKRIVLELDTATQKERAARVEL</sequence>
<name>R4WXE0_9BURK</name>
<protein>
    <submittedName>
        <fullName evidence="1">Uncharacterized protein</fullName>
    </submittedName>
</protein>
<dbReference type="EMBL" id="AP013058">
    <property type="protein sequence ID" value="BAN22667.1"/>
    <property type="molecule type" value="Genomic_DNA"/>
</dbReference>
<organism evidence="1 2">
    <name type="scientific">Caballeronia insecticola</name>
    <dbReference type="NCBI Taxonomy" id="758793"/>
    <lineage>
        <taxon>Bacteria</taxon>
        <taxon>Pseudomonadati</taxon>
        <taxon>Pseudomonadota</taxon>
        <taxon>Betaproteobacteria</taxon>
        <taxon>Burkholderiales</taxon>
        <taxon>Burkholderiaceae</taxon>
        <taxon>Caballeronia</taxon>
    </lineage>
</organism>
<dbReference type="Proteomes" id="UP000013966">
    <property type="component" value="Chromosome 1"/>
</dbReference>
<keyword evidence="2" id="KW-1185">Reference proteome</keyword>
<evidence type="ECO:0000313" key="1">
    <source>
        <dbReference type="EMBL" id="BAN22667.1"/>
    </source>
</evidence>
<accession>R4WXE0</accession>
<gene>
    <name evidence="1" type="ORF">BRPE64_ACDS09130</name>
</gene>
<evidence type="ECO:0000313" key="2">
    <source>
        <dbReference type="Proteomes" id="UP000013966"/>
    </source>
</evidence>
<dbReference type="AlphaFoldDB" id="R4WXE0"/>
<proteinExistence type="predicted"/>
<dbReference type="PATRIC" id="fig|758793.3.peg.916"/>
<dbReference type="KEGG" id="buo:BRPE64_ACDS09130"/>
<reference evidence="1 2" key="1">
    <citation type="journal article" date="2013" name="Genome Announc.">
        <title>Complete Genome Sequence of Burkholderia sp. Strain RPE64, Bacterial Symbiont of the Bean Bug Riptortus pedestris.</title>
        <authorList>
            <person name="Shibata T.F."/>
            <person name="Maeda T."/>
            <person name="Nikoh N."/>
            <person name="Yamaguchi K."/>
            <person name="Oshima K."/>
            <person name="Hattori M."/>
            <person name="Nishiyama T."/>
            <person name="Hasebe M."/>
            <person name="Fukatsu T."/>
            <person name="Kikuchi Y."/>
            <person name="Shigenobu S."/>
        </authorList>
    </citation>
    <scope>NUCLEOTIDE SEQUENCE [LARGE SCALE GENOMIC DNA]</scope>
</reference>
<dbReference type="HOGENOM" id="CLU_3096499_0_0_4"/>